<keyword evidence="2" id="KW-0732">Signal</keyword>
<dbReference type="EMBL" id="BNBF01000011">
    <property type="protein sequence ID" value="GHG54931.1"/>
    <property type="molecule type" value="Genomic_DNA"/>
</dbReference>
<dbReference type="AlphaFoldDB" id="A0A919C5N0"/>
<feature type="chain" id="PRO_5038128887" evidence="2">
    <location>
        <begin position="29"/>
        <end position="308"/>
    </location>
</feature>
<accession>A0A919C5N0</accession>
<protein>
    <submittedName>
        <fullName evidence="3">Uncharacterized protein</fullName>
    </submittedName>
</protein>
<reference evidence="4" key="1">
    <citation type="journal article" date="2019" name="Int. J. Syst. Evol. Microbiol.">
        <title>The Global Catalogue of Microorganisms (GCM) 10K type strain sequencing project: providing services to taxonomists for standard genome sequencing and annotation.</title>
        <authorList>
            <consortium name="The Broad Institute Genomics Platform"/>
            <consortium name="The Broad Institute Genome Sequencing Center for Infectious Disease"/>
            <person name="Wu L."/>
            <person name="Ma J."/>
        </authorList>
    </citation>
    <scope>NUCLEOTIDE SEQUENCE [LARGE SCALE GENOMIC DNA]</scope>
    <source>
        <strain evidence="4">JCM 4253</strain>
    </source>
</reference>
<keyword evidence="4" id="KW-1185">Reference proteome</keyword>
<organism evidence="3 4">
    <name type="scientific">Streptomyces capoamus</name>
    <dbReference type="NCBI Taxonomy" id="68183"/>
    <lineage>
        <taxon>Bacteria</taxon>
        <taxon>Bacillati</taxon>
        <taxon>Actinomycetota</taxon>
        <taxon>Actinomycetes</taxon>
        <taxon>Kitasatosporales</taxon>
        <taxon>Streptomycetaceae</taxon>
        <taxon>Streptomyces</taxon>
    </lineage>
</organism>
<evidence type="ECO:0000256" key="2">
    <source>
        <dbReference type="SAM" id="SignalP"/>
    </source>
</evidence>
<feature type="region of interest" description="Disordered" evidence="1">
    <location>
        <begin position="159"/>
        <end position="178"/>
    </location>
</feature>
<gene>
    <name evidence="3" type="ORF">GCM10018980_39980</name>
</gene>
<comment type="caution">
    <text evidence="3">The sequence shown here is derived from an EMBL/GenBank/DDBJ whole genome shotgun (WGS) entry which is preliminary data.</text>
</comment>
<name>A0A919C5N0_9ACTN</name>
<feature type="signal peptide" evidence="2">
    <location>
        <begin position="1"/>
        <end position="28"/>
    </location>
</feature>
<sequence length="308" mass="31911">MRKSLRIASATALAFSLSMAGMSATAHADTSGLTASAIQSAVASPVGGFDLPSTSDGVTTTSTATAATVATVEGTTVTVPKTASNGVQVSTGGEQIGISLPTTSGTQTGTITAPGIVAYPTTSGDVANAVQTDEAGAVRFLTVLKDADAPEEFQYSLDLPEGSSITKEDDGSLTVHTPTGAYTVSQPWAHDANGQHVWTQYFTDGESTIDLVVNHHGEDLAYPITADPWLSWGWSGVTVNYSRNETRAIGAGSLAAVGSFFGGSVGAAFFLGAGGEFWSQYASRRNLCVSVWKSYYSNYYFRISVHGC</sequence>
<proteinExistence type="predicted"/>
<dbReference type="Proteomes" id="UP000619355">
    <property type="component" value="Unassembled WGS sequence"/>
</dbReference>
<evidence type="ECO:0000313" key="3">
    <source>
        <dbReference type="EMBL" id="GHG54931.1"/>
    </source>
</evidence>
<evidence type="ECO:0000313" key="4">
    <source>
        <dbReference type="Proteomes" id="UP000619355"/>
    </source>
</evidence>
<evidence type="ECO:0000256" key="1">
    <source>
        <dbReference type="SAM" id="MobiDB-lite"/>
    </source>
</evidence>